<dbReference type="EMBL" id="FODB01000035">
    <property type="protein sequence ID" value="SEN97056.1"/>
    <property type="molecule type" value="Genomic_DNA"/>
</dbReference>
<dbReference type="Proteomes" id="UP000185024">
    <property type="component" value="Unassembled WGS sequence"/>
</dbReference>
<evidence type="ECO:0000313" key="8">
    <source>
        <dbReference type="Proteomes" id="UP000199493"/>
    </source>
</evidence>
<dbReference type="AlphaFoldDB" id="A0A0D7V359"/>
<dbReference type="PROSITE" id="PS51186">
    <property type="entry name" value="GNAT"/>
    <property type="match status" value="1"/>
</dbReference>
<proteinExistence type="predicted"/>
<reference evidence="6 7" key="2">
    <citation type="submission" date="2016-11" db="EMBL/GenBank/DDBJ databases">
        <authorList>
            <person name="Jaros S."/>
            <person name="Januszkiewicz K."/>
            <person name="Wedrychowicz H."/>
        </authorList>
    </citation>
    <scope>NUCLEOTIDE SEQUENCE [LARGE SCALE GENOMIC DNA]</scope>
    <source>
        <strain evidence="6 7">ACAM 239</strain>
    </source>
</reference>
<dbReference type="CDD" id="cd04301">
    <property type="entry name" value="NAT_SF"/>
    <property type="match status" value="1"/>
</dbReference>
<evidence type="ECO:0000313" key="6">
    <source>
        <dbReference type="EMBL" id="SIN75200.1"/>
    </source>
</evidence>
<evidence type="ECO:0000313" key="9">
    <source>
        <dbReference type="Proteomes" id="UP000503197"/>
    </source>
</evidence>
<evidence type="ECO:0000256" key="1">
    <source>
        <dbReference type="ARBA" id="ARBA00022679"/>
    </source>
</evidence>
<dbReference type="GO" id="GO:0016747">
    <property type="term" value="F:acyltransferase activity, transferring groups other than amino-acyl groups"/>
    <property type="evidence" value="ECO:0007669"/>
    <property type="project" value="InterPro"/>
</dbReference>
<evidence type="ECO:0000256" key="2">
    <source>
        <dbReference type="ARBA" id="ARBA00023315"/>
    </source>
</evidence>
<dbReference type="Pfam" id="PF00583">
    <property type="entry name" value="Acetyltransf_1"/>
    <property type="match status" value="1"/>
</dbReference>
<name>A0A0D7V359_9GAMM</name>
<keyword evidence="1 6" id="KW-0808">Transferase</keyword>
<dbReference type="Proteomes" id="UP000199493">
    <property type="component" value="Unassembled WGS sequence"/>
</dbReference>
<dbReference type="Gene3D" id="3.40.630.30">
    <property type="match status" value="1"/>
</dbReference>
<reference evidence="4 9" key="3">
    <citation type="submission" date="2020-02" db="EMBL/GenBank/DDBJ databases">
        <title>Complete Genome Sequence of Halomonas meridiana strain BAA-801, Isolated from Deep Sea Thermal Vent.</title>
        <authorList>
            <person name="Takahashi Y."/>
            <person name="Takahashi H."/>
            <person name="Galipon J."/>
            <person name="Arakawa K."/>
        </authorList>
    </citation>
    <scope>NUCLEOTIDE SEQUENCE [LARGE SCALE GENOMIC DNA]</scope>
    <source>
        <strain evidence="4 9">Slthf1</strain>
    </source>
</reference>
<dbReference type="PANTHER" id="PTHR43420">
    <property type="entry name" value="ACETYLTRANSFERASE"/>
    <property type="match status" value="1"/>
</dbReference>
<dbReference type="InterPro" id="IPR000182">
    <property type="entry name" value="GNAT_dom"/>
</dbReference>
<sequence>MTSDAQRHHASRYQVVPCPAHRRREALLHLAAVHTPSLQAGLQQALTASTESDWQGLWVAMEGEYIRATAWVQPLANQTAQLWLPRHNDAAAQALLSALPGWVKQQPIILCHVVLTEPWAAWEDTLIKSGMRAMATLEHRAWPCRAALAPQQPLRLRPFKALTLAEQQALLARVGEDSLDCPALRHALPVSTLLAGFQSQATSAYPQHWYWLEYQEEPVGVLLLATPSLQWSLQLMGLVPEWRGQGLGHVIIEHAQSLAAQAGAQCLTLTVDEQNTPAQRVYAQAGFIQLGRERLLGWY</sequence>
<reference evidence="5 8" key="1">
    <citation type="submission" date="2016-10" db="EMBL/GenBank/DDBJ databases">
        <authorList>
            <person name="de Groot N.N."/>
        </authorList>
    </citation>
    <scope>NUCLEOTIDE SEQUENCE [LARGE SCALE GENOMIC DNA]</scope>
    <source>
        <strain evidence="5 8">558</strain>
    </source>
</reference>
<dbReference type="Proteomes" id="UP000503197">
    <property type="component" value="Chromosome"/>
</dbReference>
<dbReference type="SUPFAM" id="SSF55729">
    <property type="entry name" value="Acyl-CoA N-acyltransferases (Nat)"/>
    <property type="match status" value="1"/>
</dbReference>
<dbReference type="InterPro" id="IPR050680">
    <property type="entry name" value="YpeA/RimI_acetyltransf"/>
</dbReference>
<dbReference type="OrthoDB" id="1858440at2"/>
<evidence type="ECO:0000313" key="4">
    <source>
        <dbReference type="EMBL" id="BCA93569.1"/>
    </source>
</evidence>
<dbReference type="GeneID" id="97277133"/>
<dbReference type="PATRIC" id="fig|29570.3.peg.2220"/>
<dbReference type="EMBL" id="FSQX01000001">
    <property type="protein sequence ID" value="SIN75200.1"/>
    <property type="molecule type" value="Genomic_DNA"/>
</dbReference>
<gene>
    <name evidence="4" type="ORF">HMSLTHF_33440</name>
    <name evidence="5" type="ORF">SAMN04490369_10353</name>
    <name evidence="6" type="ORF">SAMN05878438_3200</name>
</gene>
<dbReference type="EMBL" id="AP022821">
    <property type="protein sequence ID" value="BCA93569.1"/>
    <property type="molecule type" value="Genomic_DNA"/>
</dbReference>
<evidence type="ECO:0000313" key="7">
    <source>
        <dbReference type="Proteomes" id="UP000185024"/>
    </source>
</evidence>
<evidence type="ECO:0000259" key="3">
    <source>
        <dbReference type="PROSITE" id="PS51186"/>
    </source>
</evidence>
<feature type="domain" description="N-acetyltransferase" evidence="3">
    <location>
        <begin position="154"/>
        <end position="299"/>
    </location>
</feature>
<accession>A0A1H8KWU3</accession>
<protein>
    <submittedName>
        <fullName evidence="6">Acetyltransferase (GNAT) family protein</fullName>
    </submittedName>
</protein>
<evidence type="ECO:0000313" key="5">
    <source>
        <dbReference type="EMBL" id="SEN97056.1"/>
    </source>
</evidence>
<dbReference type="STRING" id="77097.SAMN04490369_10353"/>
<dbReference type="RefSeq" id="WP_044628614.1">
    <property type="nucleotide sequence ID" value="NZ_AP022821.1"/>
</dbReference>
<dbReference type="InterPro" id="IPR016181">
    <property type="entry name" value="Acyl_CoA_acyltransferase"/>
</dbReference>
<keyword evidence="2" id="KW-0012">Acyltransferase</keyword>
<accession>A0A0D7V359</accession>
<organism evidence="6 7">
    <name type="scientific">Vreelandella aquamarina</name>
    <dbReference type="NCBI Taxonomy" id="77097"/>
    <lineage>
        <taxon>Bacteria</taxon>
        <taxon>Pseudomonadati</taxon>
        <taxon>Pseudomonadota</taxon>
        <taxon>Gammaproteobacteria</taxon>
        <taxon>Oceanospirillales</taxon>
        <taxon>Halomonadaceae</taxon>
        <taxon>Vreelandella</taxon>
    </lineage>
</organism>